<sequence length="321" mass="34207">MTCHREGRYRDLHPPNEKRTVMARQDATATLADIRAVRPTLAPSERRVADVVLADPARASGFSISVLAEHAETSVATVMRFCRTVGLTSYSQLRLALAAAAARELAREGESPAPGTDISVTDTVDEIVKKIIYNEIRVLEDTGAALDIEMLNRAIDVVSGARRVDISGVGASAFVAQDLHQKLHRIGRIAFVWSDRHSAVTAAALLGPGDVAFAVSHSGETDDVVEFLDAAAGCGATTIALTNSPRSALAEAADIVLTTCARETPFRSGATVSRIAQLAVVDCLFVGVAQRSFGETTTALEKTHAAVQRHRRSPRRTSNNG</sequence>
<keyword evidence="1" id="KW-0805">Transcription regulation</keyword>
<reference evidence="7 8" key="2">
    <citation type="journal article" date="2009" name="Genome Res.">
        <title>Ortho-proteogenomics: multiple proteomes investigation through orthology and a new MS-based protocol.</title>
        <authorList>
            <person name="Gallien S."/>
            <person name="Perrodou E."/>
            <person name="Carapito C."/>
            <person name="Deshayes C."/>
            <person name="Reyrat J.M."/>
            <person name="Van Dorsselaer A."/>
            <person name="Poch O."/>
            <person name="Schaeffer C."/>
            <person name="Lecompte O."/>
        </authorList>
    </citation>
    <scope>NUCLEOTIDE SEQUENCE [LARGE SCALE GENOMIC DNA]</scope>
    <source>
        <strain evidence="8">ATCC 700084 / mc(2)155</strain>
    </source>
</reference>
<dbReference type="Pfam" id="PF01380">
    <property type="entry name" value="SIS"/>
    <property type="match status" value="1"/>
</dbReference>
<evidence type="ECO:0000259" key="6">
    <source>
        <dbReference type="PROSITE" id="PS51464"/>
    </source>
</evidence>
<dbReference type="InterPro" id="IPR046348">
    <property type="entry name" value="SIS_dom_sf"/>
</dbReference>
<accession>I7FCN4</accession>
<name>I7FCN4_MYCS2</name>
<dbReference type="Proteomes" id="UP000006158">
    <property type="component" value="Chromosome"/>
</dbReference>
<dbReference type="GO" id="GO:0097367">
    <property type="term" value="F:carbohydrate derivative binding"/>
    <property type="evidence" value="ECO:0007669"/>
    <property type="project" value="InterPro"/>
</dbReference>
<dbReference type="InterPro" id="IPR001347">
    <property type="entry name" value="SIS_dom"/>
</dbReference>
<reference evidence="7 8" key="1">
    <citation type="journal article" date="2007" name="Genome Biol.">
        <title>Interrupted coding sequences in Mycobacterium smegmatis: authentic mutations or sequencing errors?</title>
        <authorList>
            <person name="Deshayes C."/>
            <person name="Perrodou E."/>
            <person name="Gallien S."/>
            <person name="Euphrasie D."/>
            <person name="Schaeffer C."/>
            <person name="Van-Dorsselaer A."/>
            <person name="Poch O."/>
            <person name="Lecompte O."/>
            <person name="Reyrat J.M."/>
        </authorList>
    </citation>
    <scope>NUCLEOTIDE SEQUENCE [LARGE SCALE GENOMIC DNA]</scope>
    <source>
        <strain evidence="8">ATCC 700084 / mc(2)155</strain>
    </source>
</reference>
<dbReference type="PATRIC" id="fig|246196.56.peg.190"/>
<dbReference type="InterPro" id="IPR036388">
    <property type="entry name" value="WH-like_DNA-bd_sf"/>
</dbReference>
<dbReference type="SUPFAM" id="SSF53697">
    <property type="entry name" value="SIS domain"/>
    <property type="match status" value="1"/>
</dbReference>
<evidence type="ECO:0000313" key="7">
    <source>
        <dbReference type="EMBL" id="AFP36668.1"/>
    </source>
</evidence>
<evidence type="ECO:0000256" key="1">
    <source>
        <dbReference type="ARBA" id="ARBA00023015"/>
    </source>
</evidence>
<dbReference type="InterPro" id="IPR009057">
    <property type="entry name" value="Homeodomain-like_sf"/>
</dbReference>
<dbReference type="InterPro" id="IPR000281">
    <property type="entry name" value="HTH_RpiR"/>
</dbReference>
<evidence type="ECO:0000256" key="2">
    <source>
        <dbReference type="ARBA" id="ARBA00023125"/>
    </source>
</evidence>
<dbReference type="KEGG" id="msg:MSMEI_0187"/>
<evidence type="ECO:0000313" key="8">
    <source>
        <dbReference type="Proteomes" id="UP000006158"/>
    </source>
</evidence>
<gene>
    <name evidence="7" type="ordered locus">MSMEI_0187</name>
</gene>
<evidence type="ECO:0000259" key="5">
    <source>
        <dbReference type="PROSITE" id="PS51071"/>
    </source>
</evidence>
<keyword evidence="2" id="KW-0238">DNA-binding</keyword>
<evidence type="ECO:0000256" key="3">
    <source>
        <dbReference type="ARBA" id="ARBA00023163"/>
    </source>
</evidence>
<dbReference type="GO" id="GO:0003677">
    <property type="term" value="F:DNA binding"/>
    <property type="evidence" value="ECO:0007669"/>
    <property type="project" value="UniProtKB-KW"/>
</dbReference>
<dbReference type="CDD" id="cd05013">
    <property type="entry name" value="SIS_RpiR"/>
    <property type="match status" value="1"/>
</dbReference>
<dbReference type="Pfam" id="PF01418">
    <property type="entry name" value="HTH_6"/>
    <property type="match status" value="1"/>
</dbReference>
<dbReference type="PROSITE" id="PS51464">
    <property type="entry name" value="SIS"/>
    <property type="match status" value="1"/>
</dbReference>
<dbReference type="SUPFAM" id="SSF46689">
    <property type="entry name" value="Homeodomain-like"/>
    <property type="match status" value="1"/>
</dbReference>
<dbReference type="PANTHER" id="PTHR30514:SF1">
    <property type="entry name" value="HTH-TYPE TRANSCRIPTIONAL REGULATOR HEXR-RELATED"/>
    <property type="match status" value="1"/>
</dbReference>
<proteinExistence type="predicted"/>
<feature type="region of interest" description="Disordered" evidence="4">
    <location>
        <begin position="301"/>
        <end position="321"/>
    </location>
</feature>
<protein>
    <submittedName>
        <fullName evidence="7">RpiR-family transcriptional regulator</fullName>
    </submittedName>
</protein>
<dbReference type="AlphaFoldDB" id="I7FCN4"/>
<dbReference type="InterPro" id="IPR035472">
    <property type="entry name" value="RpiR-like_SIS"/>
</dbReference>
<feature type="domain" description="HTH rpiR-type" evidence="5">
    <location>
        <begin position="28"/>
        <end position="104"/>
    </location>
</feature>
<dbReference type="Gene3D" id="1.10.10.10">
    <property type="entry name" value="Winged helix-like DNA-binding domain superfamily/Winged helix DNA-binding domain"/>
    <property type="match status" value="1"/>
</dbReference>
<feature type="domain" description="SIS" evidence="6">
    <location>
        <begin position="154"/>
        <end position="294"/>
    </location>
</feature>
<dbReference type="InterPro" id="IPR047640">
    <property type="entry name" value="RpiR-like"/>
</dbReference>
<dbReference type="EMBL" id="CP001663">
    <property type="protein sequence ID" value="AFP36668.1"/>
    <property type="molecule type" value="Genomic_DNA"/>
</dbReference>
<evidence type="ECO:0000256" key="4">
    <source>
        <dbReference type="SAM" id="MobiDB-lite"/>
    </source>
</evidence>
<dbReference type="PROSITE" id="PS51071">
    <property type="entry name" value="HTH_RPIR"/>
    <property type="match status" value="1"/>
</dbReference>
<keyword evidence="3" id="KW-0804">Transcription</keyword>
<dbReference type="GO" id="GO:1901135">
    <property type="term" value="P:carbohydrate derivative metabolic process"/>
    <property type="evidence" value="ECO:0007669"/>
    <property type="project" value="InterPro"/>
</dbReference>
<dbReference type="Gene3D" id="3.40.50.10490">
    <property type="entry name" value="Glucose-6-phosphate isomerase like protein, domain 1"/>
    <property type="match status" value="1"/>
</dbReference>
<dbReference type="GO" id="GO:0003700">
    <property type="term" value="F:DNA-binding transcription factor activity"/>
    <property type="evidence" value="ECO:0007669"/>
    <property type="project" value="InterPro"/>
</dbReference>
<dbReference type="PANTHER" id="PTHR30514">
    <property type="entry name" value="GLUCOKINASE"/>
    <property type="match status" value="1"/>
</dbReference>
<organism evidence="7 8">
    <name type="scientific">Mycolicibacterium smegmatis (strain ATCC 700084 / mc(2)155)</name>
    <name type="common">Mycobacterium smegmatis</name>
    <dbReference type="NCBI Taxonomy" id="246196"/>
    <lineage>
        <taxon>Bacteria</taxon>
        <taxon>Bacillati</taxon>
        <taxon>Actinomycetota</taxon>
        <taxon>Actinomycetes</taxon>
        <taxon>Mycobacteriales</taxon>
        <taxon>Mycobacteriaceae</taxon>
        <taxon>Mycolicibacterium</taxon>
    </lineage>
</organism>